<gene>
    <name evidence="2" type="ORF">GCM10009789_23120</name>
</gene>
<dbReference type="RefSeq" id="WP_344212781.1">
    <property type="nucleotide sequence ID" value="NZ_BAAAOS010000018.1"/>
</dbReference>
<proteinExistence type="predicted"/>
<name>A0ABN2D3G9_9ACTN</name>
<evidence type="ECO:0000256" key="1">
    <source>
        <dbReference type="SAM" id="SignalP"/>
    </source>
</evidence>
<evidence type="ECO:0000313" key="2">
    <source>
        <dbReference type="EMBL" id="GAA1569042.1"/>
    </source>
</evidence>
<sequence length="146" mass="15460">MKRKIAAAAVAIGVLAGPAGCGDPDQQMLTEGARAAREAASEVRTARLAAQSLLDHKVWPQPATVVVTDAEQAIGTVASAFDQRQPGTDESRQTYDQYSDALVAAQDGVTELRIALHRDDLAAVAQQVDQLGRTADQLVRLGERAK</sequence>
<dbReference type="EMBL" id="BAAAOS010000018">
    <property type="protein sequence ID" value="GAA1569042.1"/>
    <property type="molecule type" value="Genomic_DNA"/>
</dbReference>
<accession>A0ABN2D3G9</accession>
<keyword evidence="1" id="KW-0732">Signal</keyword>
<feature type="signal peptide" evidence="1">
    <location>
        <begin position="1"/>
        <end position="21"/>
    </location>
</feature>
<keyword evidence="3" id="KW-1185">Reference proteome</keyword>
<comment type="caution">
    <text evidence="2">The sequence shown here is derived from an EMBL/GenBank/DDBJ whole genome shotgun (WGS) entry which is preliminary data.</text>
</comment>
<dbReference type="Proteomes" id="UP001500393">
    <property type="component" value="Unassembled WGS sequence"/>
</dbReference>
<feature type="chain" id="PRO_5045979527" description="Lipoprotein" evidence="1">
    <location>
        <begin position="22"/>
        <end position="146"/>
    </location>
</feature>
<reference evidence="2 3" key="1">
    <citation type="journal article" date="2019" name="Int. J. Syst. Evol. Microbiol.">
        <title>The Global Catalogue of Microorganisms (GCM) 10K type strain sequencing project: providing services to taxonomists for standard genome sequencing and annotation.</title>
        <authorList>
            <consortium name="The Broad Institute Genomics Platform"/>
            <consortium name="The Broad Institute Genome Sequencing Center for Infectious Disease"/>
            <person name="Wu L."/>
            <person name="Ma J."/>
        </authorList>
    </citation>
    <scope>NUCLEOTIDE SEQUENCE [LARGE SCALE GENOMIC DNA]</scope>
    <source>
        <strain evidence="2 3">JCM 14969</strain>
    </source>
</reference>
<organism evidence="2 3">
    <name type="scientific">Kribbella sancticallisti</name>
    <dbReference type="NCBI Taxonomy" id="460087"/>
    <lineage>
        <taxon>Bacteria</taxon>
        <taxon>Bacillati</taxon>
        <taxon>Actinomycetota</taxon>
        <taxon>Actinomycetes</taxon>
        <taxon>Propionibacteriales</taxon>
        <taxon>Kribbellaceae</taxon>
        <taxon>Kribbella</taxon>
    </lineage>
</organism>
<evidence type="ECO:0000313" key="3">
    <source>
        <dbReference type="Proteomes" id="UP001500393"/>
    </source>
</evidence>
<protein>
    <recommendedName>
        <fullName evidence="4">Lipoprotein</fullName>
    </recommendedName>
</protein>
<evidence type="ECO:0008006" key="4">
    <source>
        <dbReference type="Google" id="ProtNLM"/>
    </source>
</evidence>